<dbReference type="GO" id="GO:0005694">
    <property type="term" value="C:chromosome"/>
    <property type="evidence" value="ECO:0007669"/>
    <property type="project" value="TreeGrafter"/>
</dbReference>
<dbReference type="InterPro" id="IPR011545">
    <property type="entry name" value="DEAD/DEAH_box_helicase_dom"/>
</dbReference>
<dbReference type="AlphaFoldDB" id="A0A2N1MDB0"/>
<dbReference type="VEuPathDB" id="FungiDB:RhiirA1_482259"/>
<evidence type="ECO:0000259" key="7">
    <source>
        <dbReference type="PROSITE" id="PS51192"/>
    </source>
</evidence>
<evidence type="ECO:0000256" key="1">
    <source>
        <dbReference type="ARBA" id="ARBA00005446"/>
    </source>
</evidence>
<evidence type="ECO:0000256" key="6">
    <source>
        <dbReference type="SAM" id="MobiDB-lite"/>
    </source>
</evidence>
<organism evidence="8 9">
    <name type="scientific">Rhizophagus irregularis</name>
    <dbReference type="NCBI Taxonomy" id="588596"/>
    <lineage>
        <taxon>Eukaryota</taxon>
        <taxon>Fungi</taxon>
        <taxon>Fungi incertae sedis</taxon>
        <taxon>Mucoromycota</taxon>
        <taxon>Glomeromycotina</taxon>
        <taxon>Glomeromycetes</taxon>
        <taxon>Glomerales</taxon>
        <taxon>Glomeraceae</taxon>
        <taxon>Rhizophagus</taxon>
    </lineage>
</organism>
<dbReference type="InterPro" id="IPR027417">
    <property type="entry name" value="P-loop_NTPase"/>
</dbReference>
<dbReference type="CDD" id="cd17920">
    <property type="entry name" value="DEXHc_RecQ"/>
    <property type="match status" value="1"/>
</dbReference>
<comment type="catalytic activity">
    <reaction evidence="4">
        <text>Couples ATP hydrolysis with the unwinding of duplex DNA by translocating in the 3'-5' direction.</text>
        <dbReference type="EC" id="5.6.2.4"/>
    </reaction>
</comment>
<dbReference type="InterPro" id="IPR014001">
    <property type="entry name" value="Helicase_ATP-bd"/>
</dbReference>
<dbReference type="GO" id="GO:0005524">
    <property type="term" value="F:ATP binding"/>
    <property type="evidence" value="ECO:0007669"/>
    <property type="project" value="InterPro"/>
</dbReference>
<evidence type="ECO:0000256" key="2">
    <source>
        <dbReference type="ARBA" id="ARBA00023125"/>
    </source>
</evidence>
<evidence type="ECO:0000256" key="3">
    <source>
        <dbReference type="ARBA" id="ARBA00023235"/>
    </source>
</evidence>
<feature type="region of interest" description="Disordered" evidence="6">
    <location>
        <begin position="647"/>
        <end position="671"/>
    </location>
</feature>
<sequence>MSELIYSGANSDFFVSMKKYIKLSGEISIPDVLGLRDPNIIYDLQLKVNSIYPHLFNITATKSQNKIAKLTTIMQKKGEKLLKKVSVISQPPIICHGIEIKEPGMQLTPEATLALAVEYEALKKLEDTSRKRIKRAKTNNEYMKNLKYKLHEEKDQELLNNWIQKTLEETNIGSTIFVSTDQYLTSIYIQPCLTCHNLDLSKKKLDVHRIGHNLQIKIKCKICQGITEYSNESPNAQFSSLAAGAGLVGGVNRQQLQTIFSIIGITAQSSKGHYHNKQNEYLEKINDEAEISAQIALTKAIAHIKAKGERILPTSFDCSWSHCRNANQASGELIYQGNLDGKRKKTLSIFNKIKTNSIFFIIGYDHKPVIAFATAEKPRKLKKRNGQEYEVFHGNHEKISRQMEHAILLRIIEKIVPVLEAAEVLLDIGVDGDLNSNKTLNNIPCVSKVYVDLKHIGKNIRAKIAKSSMWKEYENTIMTYYNSCVYAASGRKLDENKITVSDAELEKVQIDGLVAHLSDDHSLCWDEVCWRKENPDIQLKAPHLKEYTSNQREKFRQFLKECFYIPTKQSLITHIRTSYNEAFNRVKLCFQDKKIDYWKTYSTRHALAVLQYNNGLLNMLKIARSACNIPYFSETDEKNISKIAEERKKQNQRNSNDIAKQNEERGKKIQEQKTNLETFDWDKDFVPYGRNVQEKIKAKEFEPTFAKHILDFEKIQKCLACKAFPKYSPLGLCRYHEFCFKYGWYQEFPNKQYIPPPQNLIANPPTSYDILVKMFGYQEFQDMQEIAISSYVNGKHTFISMRTGAGKTMCYWISAILRGGLTVVISPLVSLIDDQVIETIAAGIGCASIYTGKHQPPQYFEKVFSEIAIGLIKILYITAESFINNSSFTRMLLNFAKYAPVSFVIDEVHCIIECKHFRESWSKLRKISTFFPSSPIMMLTGTCKESDAYLILENLGLASNDVAFIRGLSFSRPELTMKMHPKSTKEKTIGEIITLLKELNEGKCIIYCPTVRICDDVYEQLQEKSGLGLPMACDNEELTSLNIYRETRKKIVRTKADAQHLLDWLIIRGMVKILINLYRPNPNGNMLQTNIHIVGVIEGVTAIVMEKNWKIWLCYSRR</sequence>
<dbReference type="PANTHER" id="PTHR13710">
    <property type="entry name" value="DNA HELICASE RECQ FAMILY MEMBER"/>
    <property type="match status" value="1"/>
</dbReference>
<gene>
    <name evidence="8" type="ORF">RhiirC2_794575</name>
</gene>
<dbReference type="Proteomes" id="UP000233469">
    <property type="component" value="Unassembled WGS sequence"/>
</dbReference>
<dbReference type="SMART" id="SM00487">
    <property type="entry name" value="DEXDc"/>
    <property type="match status" value="1"/>
</dbReference>
<dbReference type="PANTHER" id="PTHR13710:SF105">
    <property type="entry name" value="ATP-DEPENDENT DNA HELICASE Q1"/>
    <property type="match status" value="1"/>
</dbReference>
<name>A0A2N1MDB0_9GLOM</name>
<evidence type="ECO:0000313" key="8">
    <source>
        <dbReference type="EMBL" id="PKK59625.1"/>
    </source>
</evidence>
<dbReference type="Gene3D" id="3.40.50.300">
    <property type="entry name" value="P-loop containing nucleotide triphosphate hydrolases"/>
    <property type="match status" value="1"/>
</dbReference>
<dbReference type="PROSITE" id="PS51192">
    <property type="entry name" value="HELICASE_ATP_BIND_1"/>
    <property type="match status" value="1"/>
</dbReference>
<evidence type="ECO:0000256" key="4">
    <source>
        <dbReference type="ARBA" id="ARBA00034617"/>
    </source>
</evidence>
<dbReference type="GO" id="GO:0009378">
    <property type="term" value="F:four-way junction helicase activity"/>
    <property type="evidence" value="ECO:0007669"/>
    <property type="project" value="TreeGrafter"/>
</dbReference>
<dbReference type="GO" id="GO:0006281">
    <property type="term" value="P:DNA repair"/>
    <property type="evidence" value="ECO:0007669"/>
    <property type="project" value="TreeGrafter"/>
</dbReference>
<comment type="caution">
    <text evidence="8">The sequence shown here is derived from an EMBL/GenBank/DDBJ whole genome shotgun (WGS) entry which is preliminary data.</text>
</comment>
<dbReference type="VEuPathDB" id="FungiDB:FUN_007143"/>
<feature type="compositionally biased region" description="Basic and acidic residues" evidence="6">
    <location>
        <begin position="660"/>
        <end position="671"/>
    </location>
</feature>
<dbReference type="Pfam" id="PF00270">
    <property type="entry name" value="DEAD"/>
    <property type="match status" value="1"/>
</dbReference>
<dbReference type="EC" id="5.6.2.4" evidence="5"/>
<dbReference type="VEuPathDB" id="FungiDB:RhiirFUN_000139"/>
<keyword evidence="3" id="KW-0413">Isomerase</keyword>
<dbReference type="VEuPathDB" id="FungiDB:RhiirA1_403628"/>
<dbReference type="VEuPathDB" id="FungiDB:RhiirA1_479941"/>
<protein>
    <recommendedName>
        <fullName evidence="5">DNA 3'-5' helicase</fullName>
        <ecNumber evidence="5">5.6.2.4</ecNumber>
    </recommendedName>
</protein>
<dbReference type="SUPFAM" id="SSF52540">
    <property type="entry name" value="P-loop containing nucleoside triphosphate hydrolases"/>
    <property type="match status" value="1"/>
</dbReference>
<keyword evidence="2" id="KW-0238">DNA-binding</keyword>
<proteinExistence type="inferred from homology"/>
<feature type="domain" description="Helicase ATP-binding" evidence="7">
    <location>
        <begin position="788"/>
        <end position="961"/>
    </location>
</feature>
<dbReference type="GO" id="GO:0006310">
    <property type="term" value="P:DNA recombination"/>
    <property type="evidence" value="ECO:0007669"/>
    <property type="project" value="TreeGrafter"/>
</dbReference>
<dbReference type="GO" id="GO:0043138">
    <property type="term" value="F:3'-5' DNA helicase activity"/>
    <property type="evidence" value="ECO:0007669"/>
    <property type="project" value="UniProtKB-EC"/>
</dbReference>
<dbReference type="GO" id="GO:0003677">
    <property type="term" value="F:DNA binding"/>
    <property type="evidence" value="ECO:0007669"/>
    <property type="project" value="UniProtKB-KW"/>
</dbReference>
<evidence type="ECO:0000313" key="9">
    <source>
        <dbReference type="Proteomes" id="UP000233469"/>
    </source>
</evidence>
<evidence type="ECO:0000256" key="5">
    <source>
        <dbReference type="ARBA" id="ARBA00034808"/>
    </source>
</evidence>
<reference evidence="8 9" key="2">
    <citation type="submission" date="2017-10" db="EMBL/GenBank/DDBJ databases">
        <title>Extensive intraspecific genome diversity in a model arbuscular mycorrhizal fungus.</title>
        <authorList>
            <person name="Chen E.C.H."/>
            <person name="Morin E."/>
            <person name="Baudet D."/>
            <person name="Noel J."/>
            <person name="Ndikumana S."/>
            <person name="Charron P."/>
            <person name="St-Onge C."/>
            <person name="Giorgi J."/>
            <person name="Grigoriev I.V."/>
            <person name="Roux C."/>
            <person name="Martin F.M."/>
            <person name="Corradi N."/>
        </authorList>
    </citation>
    <scope>NUCLEOTIDE SEQUENCE [LARGE SCALE GENOMIC DNA]</scope>
    <source>
        <strain evidence="8 9">C2</strain>
    </source>
</reference>
<dbReference type="GO" id="GO:0005737">
    <property type="term" value="C:cytoplasm"/>
    <property type="evidence" value="ECO:0007669"/>
    <property type="project" value="TreeGrafter"/>
</dbReference>
<comment type="similarity">
    <text evidence="1">Belongs to the helicase family. RecQ subfamily.</text>
</comment>
<accession>A0A2N1MDB0</accession>
<reference evidence="8 9" key="1">
    <citation type="submission" date="2016-04" db="EMBL/GenBank/DDBJ databases">
        <title>Genome analyses suggest a sexual origin of heterokaryosis in a supposedly ancient asexual fungus.</title>
        <authorList>
            <person name="Ropars J."/>
            <person name="Sedzielewska K."/>
            <person name="Noel J."/>
            <person name="Charron P."/>
            <person name="Farinelli L."/>
            <person name="Marton T."/>
            <person name="Kruger M."/>
            <person name="Pelin A."/>
            <person name="Brachmann A."/>
            <person name="Corradi N."/>
        </authorList>
    </citation>
    <scope>NUCLEOTIDE SEQUENCE [LARGE SCALE GENOMIC DNA]</scope>
    <source>
        <strain evidence="8 9">C2</strain>
    </source>
</reference>
<dbReference type="EMBL" id="LLXL01002957">
    <property type="protein sequence ID" value="PKK59625.1"/>
    <property type="molecule type" value="Genomic_DNA"/>
</dbReference>